<dbReference type="AlphaFoldDB" id="E7G5S0"/>
<evidence type="ECO:0000313" key="3">
    <source>
        <dbReference type="Proteomes" id="UP000003157"/>
    </source>
</evidence>
<protein>
    <submittedName>
        <fullName evidence="2">Transcription regulator</fullName>
    </submittedName>
</protein>
<name>E7G5S0_9FIRM</name>
<dbReference type="InterPro" id="IPR010982">
    <property type="entry name" value="Lambda_DNA-bd_dom_sf"/>
</dbReference>
<dbReference type="HOGENOM" id="CLU_072045_1_1_9"/>
<evidence type="ECO:0000313" key="2">
    <source>
        <dbReference type="EMBL" id="EFW06571.1"/>
    </source>
</evidence>
<dbReference type="OrthoDB" id="1863321at2"/>
<dbReference type="Proteomes" id="UP000003157">
    <property type="component" value="Unassembled WGS sequence"/>
</dbReference>
<dbReference type="EMBL" id="ADKX01000001">
    <property type="protein sequence ID" value="EFW06571.1"/>
    <property type="molecule type" value="Genomic_DNA"/>
</dbReference>
<reference evidence="2 3" key="1">
    <citation type="submission" date="2010-12" db="EMBL/GenBank/DDBJ databases">
        <title>The Genome Sequence of Coprobacillus sp. strain 29_1.</title>
        <authorList>
            <consortium name="The Broad Institute Genome Sequencing Platform"/>
            <person name="Earl A."/>
            <person name="Ward D."/>
            <person name="Feldgarden M."/>
            <person name="Gevers D."/>
            <person name="Daigneault M."/>
            <person name="Sibley C.D."/>
            <person name="White A."/>
            <person name="Strauss J."/>
            <person name="Allen-Vercoe E."/>
            <person name="Young S.K."/>
            <person name="Zeng Q."/>
            <person name="Gargeya S."/>
            <person name="Fitzgerald M."/>
            <person name="Haas B."/>
            <person name="Abouelleil A."/>
            <person name="Alvarado L."/>
            <person name="Arachchi H.M."/>
            <person name="Berlin A."/>
            <person name="Brown A."/>
            <person name="Chapman S.B."/>
            <person name="Chen Z."/>
            <person name="Dunbar C."/>
            <person name="Freedman E."/>
            <person name="Gearin G."/>
            <person name="Gellesch M."/>
            <person name="Goldberg J."/>
            <person name="Griggs A."/>
            <person name="Gujja S."/>
            <person name="Heilman E."/>
            <person name="Heiman D."/>
            <person name="Howarth C."/>
            <person name="Larson L."/>
            <person name="Lui A."/>
            <person name="MacDonald P.J.P."/>
            <person name="Mehta T."/>
            <person name="Montmayeur A."/>
            <person name="Murphy C."/>
            <person name="Neiman D."/>
            <person name="Pearson M."/>
            <person name="Priest M."/>
            <person name="Roberts A."/>
            <person name="Saif S."/>
            <person name="Shea T."/>
            <person name="Shenoy N."/>
            <person name="Sisk P."/>
            <person name="Stolte C."/>
            <person name="Sykes S."/>
            <person name="White J."/>
            <person name="Yandava C."/>
            <person name="Nusbaum C."/>
            <person name="Birren B."/>
        </authorList>
    </citation>
    <scope>NUCLEOTIDE SEQUENCE [LARGE SCALE GENOMIC DNA]</scope>
    <source>
        <strain evidence="2 3">29_1</strain>
    </source>
</reference>
<dbReference type="STRING" id="100884.GCA_000269565_01592"/>
<organism evidence="2 3">
    <name type="scientific">Coprobacillus cateniformis</name>
    <dbReference type="NCBI Taxonomy" id="100884"/>
    <lineage>
        <taxon>Bacteria</taxon>
        <taxon>Bacillati</taxon>
        <taxon>Bacillota</taxon>
        <taxon>Erysipelotrichia</taxon>
        <taxon>Erysipelotrichales</taxon>
        <taxon>Coprobacillaceae</taxon>
        <taxon>Coprobacillus</taxon>
    </lineage>
</organism>
<dbReference type="NCBIfam" id="TIGR01716">
    <property type="entry name" value="RGG_Cterm"/>
    <property type="match status" value="1"/>
</dbReference>
<dbReference type="Pfam" id="PF21259">
    <property type="entry name" value="Rgg_C"/>
    <property type="match status" value="1"/>
</dbReference>
<dbReference type="InterPro" id="IPR011990">
    <property type="entry name" value="TPR-like_helical_dom_sf"/>
</dbReference>
<dbReference type="CDD" id="cd00093">
    <property type="entry name" value="HTH_XRE"/>
    <property type="match status" value="1"/>
</dbReference>
<comment type="caution">
    <text evidence="2">The sequence shown here is derived from an EMBL/GenBank/DDBJ whole genome shotgun (WGS) entry which is preliminary data.</text>
</comment>
<dbReference type="InterPro" id="IPR053163">
    <property type="entry name" value="HTH-type_regulator_Rgg"/>
</dbReference>
<dbReference type="eggNOG" id="COG1396">
    <property type="taxonomic scope" value="Bacteria"/>
</dbReference>
<evidence type="ECO:0000259" key="1">
    <source>
        <dbReference type="Pfam" id="PF21259"/>
    </source>
</evidence>
<dbReference type="SUPFAM" id="SSF47413">
    <property type="entry name" value="lambda repressor-like DNA-binding domains"/>
    <property type="match status" value="1"/>
</dbReference>
<dbReference type="RefSeq" id="WP_008787236.1">
    <property type="nucleotide sequence ID" value="NZ_AKCB01000001.1"/>
</dbReference>
<dbReference type="InterPro" id="IPR001387">
    <property type="entry name" value="Cro/C1-type_HTH"/>
</dbReference>
<sequence>MEKYGLTVRQIRLNKGFKQKEIYTGLLSKSFSIDFEKGLYDIKFSIMLNILKRLMISIDEFILIHNHYHENLINQTLVEINEKKFENDDHYAQLINDIIKEESKKSQDPASRVAYWQMLILQSIYSDTDYQHSNHYLHAKQEIQNYLFNIETWTLSELRIFSNMHFLFENNEIKTSLFLTAWKSIEKYQYHPEFLTYITHLLTNHLFSLIYTQQYSLAAKVIERLYELTEDITMMVWKVMLYYLEGLYFYATDEQEKGLQLINKAKLICELTDNENIIKQIEAGLRAIQNDNHISV</sequence>
<dbReference type="GeneID" id="78229465"/>
<proteinExistence type="predicted"/>
<dbReference type="Gene3D" id="1.25.40.10">
    <property type="entry name" value="Tetratricopeptide repeat domain"/>
    <property type="match status" value="1"/>
</dbReference>
<accession>E7G5S0</accession>
<gene>
    <name evidence="2" type="ORF">HMPREF9488_00108</name>
</gene>
<dbReference type="PANTHER" id="PTHR37038">
    <property type="entry name" value="TRANSCRIPTIONAL REGULATOR-RELATED"/>
    <property type="match status" value="1"/>
</dbReference>
<dbReference type="InterPro" id="IPR010057">
    <property type="entry name" value="Transcription_activator_Rgg_C"/>
</dbReference>
<dbReference type="GO" id="GO:0003677">
    <property type="term" value="F:DNA binding"/>
    <property type="evidence" value="ECO:0007669"/>
    <property type="project" value="InterPro"/>
</dbReference>
<feature type="domain" description="HTH-type transcriptional regulator Rgg C-terminal" evidence="1">
    <location>
        <begin position="100"/>
        <end position="282"/>
    </location>
</feature>
<keyword evidence="3" id="KW-1185">Reference proteome</keyword>